<proteinExistence type="predicted"/>
<accession>C3ZFP7</accession>
<organism>
    <name type="scientific">Branchiostoma floridae</name>
    <name type="common">Florida lancelet</name>
    <name type="synonym">Amphioxus</name>
    <dbReference type="NCBI Taxonomy" id="7739"/>
    <lineage>
        <taxon>Eukaryota</taxon>
        <taxon>Metazoa</taxon>
        <taxon>Chordata</taxon>
        <taxon>Cephalochordata</taxon>
        <taxon>Leptocardii</taxon>
        <taxon>Amphioxiformes</taxon>
        <taxon>Branchiostomatidae</taxon>
        <taxon>Branchiostoma</taxon>
    </lineage>
</organism>
<protein>
    <submittedName>
        <fullName evidence="1">Uncharacterized protein</fullName>
    </submittedName>
</protein>
<gene>
    <name evidence="1" type="ORF">BRAFLDRAFT_85115</name>
</gene>
<evidence type="ECO:0000313" key="1">
    <source>
        <dbReference type="EMBL" id="EEN48655.1"/>
    </source>
</evidence>
<sequence>MRRKQIVRGLSVIERIVYSIARAPPAPSSSVIRSLDVQGCIVLGISLDTSFQDDVAEDDGVQVLEQVVRYLNPKSRRSIEEETSERCTASGSYCSWCLCKCCSGRCLEDNTMGLGFASRCVPWTQCLEQAARNPNIYCRRTRL</sequence>
<reference evidence="1" key="1">
    <citation type="journal article" date="2008" name="Nature">
        <title>The amphioxus genome and the evolution of the chordate karyotype.</title>
        <authorList>
            <consortium name="US DOE Joint Genome Institute (JGI-PGF)"/>
            <person name="Putnam N.H."/>
            <person name="Butts T."/>
            <person name="Ferrier D.E.K."/>
            <person name="Furlong R.F."/>
            <person name="Hellsten U."/>
            <person name="Kawashima T."/>
            <person name="Robinson-Rechavi M."/>
            <person name="Shoguchi E."/>
            <person name="Terry A."/>
            <person name="Yu J.-K."/>
            <person name="Benito-Gutierrez E.L."/>
            <person name="Dubchak I."/>
            <person name="Garcia-Fernandez J."/>
            <person name="Gibson-Brown J.J."/>
            <person name="Grigoriev I.V."/>
            <person name="Horton A.C."/>
            <person name="de Jong P.J."/>
            <person name="Jurka J."/>
            <person name="Kapitonov V.V."/>
            <person name="Kohara Y."/>
            <person name="Kuroki Y."/>
            <person name="Lindquist E."/>
            <person name="Lucas S."/>
            <person name="Osoegawa K."/>
            <person name="Pennacchio L.A."/>
            <person name="Salamov A.A."/>
            <person name="Satou Y."/>
            <person name="Sauka-Spengler T."/>
            <person name="Schmutz J."/>
            <person name="Shin-I T."/>
            <person name="Toyoda A."/>
            <person name="Bronner-Fraser M."/>
            <person name="Fujiyama A."/>
            <person name="Holland L.Z."/>
            <person name="Holland P.W.H."/>
            <person name="Satoh N."/>
            <person name="Rokhsar D.S."/>
        </authorList>
    </citation>
    <scope>NUCLEOTIDE SEQUENCE [LARGE SCALE GENOMIC DNA]</scope>
    <source>
        <strain evidence="1">S238N-H82</strain>
        <tissue evidence="1">Testes</tissue>
    </source>
</reference>
<dbReference type="EMBL" id="GG666614">
    <property type="protein sequence ID" value="EEN48655.1"/>
    <property type="molecule type" value="Genomic_DNA"/>
</dbReference>
<name>C3ZFP7_BRAFL</name>
<dbReference type="AlphaFoldDB" id="C3ZFP7"/>
<dbReference type="InParanoid" id="C3ZFP7"/>